<proteinExistence type="predicted"/>
<dbReference type="EMBL" id="OW240924">
    <property type="protein sequence ID" value="CAH2328230.1"/>
    <property type="molecule type" value="Genomic_DNA"/>
</dbReference>
<sequence length="80" mass="8411">LHNPTGQVGNEPAMGSRTQKQMAGAAADTKDIESMLQRPPQVKKATETHHDTSPSPRELSTPTSQPPEPATQASLDLPGG</sequence>
<gene>
    <name evidence="2" type="ORF">PECUL_23A045610</name>
</gene>
<dbReference type="Proteomes" id="UP001295444">
    <property type="component" value="Chromosome 13"/>
</dbReference>
<keyword evidence="3" id="KW-1185">Reference proteome</keyword>
<dbReference type="AlphaFoldDB" id="A0AAD1TN86"/>
<name>A0AAD1TN86_PELCU</name>
<evidence type="ECO:0000313" key="2">
    <source>
        <dbReference type="EMBL" id="CAH2328230.1"/>
    </source>
</evidence>
<feature type="compositionally biased region" description="Polar residues" evidence="1">
    <location>
        <begin position="53"/>
        <end position="63"/>
    </location>
</feature>
<organism evidence="2 3">
    <name type="scientific">Pelobates cultripes</name>
    <name type="common">Western spadefoot toad</name>
    <dbReference type="NCBI Taxonomy" id="61616"/>
    <lineage>
        <taxon>Eukaryota</taxon>
        <taxon>Metazoa</taxon>
        <taxon>Chordata</taxon>
        <taxon>Craniata</taxon>
        <taxon>Vertebrata</taxon>
        <taxon>Euteleostomi</taxon>
        <taxon>Amphibia</taxon>
        <taxon>Batrachia</taxon>
        <taxon>Anura</taxon>
        <taxon>Pelobatoidea</taxon>
        <taxon>Pelobatidae</taxon>
        <taxon>Pelobates</taxon>
    </lineage>
</organism>
<feature type="non-terminal residue" evidence="2">
    <location>
        <position position="1"/>
    </location>
</feature>
<reference evidence="2" key="1">
    <citation type="submission" date="2022-03" db="EMBL/GenBank/DDBJ databases">
        <authorList>
            <person name="Alioto T."/>
            <person name="Alioto T."/>
            <person name="Gomez Garrido J."/>
        </authorList>
    </citation>
    <scope>NUCLEOTIDE SEQUENCE</scope>
</reference>
<evidence type="ECO:0000313" key="3">
    <source>
        <dbReference type="Proteomes" id="UP001295444"/>
    </source>
</evidence>
<evidence type="ECO:0000256" key="1">
    <source>
        <dbReference type="SAM" id="MobiDB-lite"/>
    </source>
</evidence>
<accession>A0AAD1TN86</accession>
<protein>
    <submittedName>
        <fullName evidence="2">Uncharacterized protein</fullName>
    </submittedName>
</protein>
<feature type="region of interest" description="Disordered" evidence="1">
    <location>
        <begin position="1"/>
        <end position="80"/>
    </location>
</feature>